<comment type="similarity">
    <text evidence="2 13">Belongs to the TRAFAC class myosin-kinesin ATPase superfamily. Myosin family.</text>
</comment>
<dbReference type="Gene3D" id="1.20.5.4820">
    <property type="match status" value="2"/>
</dbReference>
<evidence type="ECO:0000313" key="19">
    <source>
        <dbReference type="Proteomes" id="UP001148018"/>
    </source>
</evidence>
<sequence>MSTDAEMAIYGKAAIYLRKPEKERIAAQSAPFDAKAAAYVTDVKELYLKCTIVKKDGAKVTVKLLSTSEERTVKEEDVTPMNPPKYDKIEDMAMMTHLNEAAVLYNLAERYSAWMIYTYSGLFCATVNPYKWLPVYDMDVVNAYRGKKRMEAPPHIFSVSDNAFQNMLTDRENQSVLITGESGAGKTVNTKRVIQYFATISVGGAGDKKKEQAGKIQGSLEDQIIAANPLLEAYDLLEKSRVTFQLPDERGYHIFYQMMTNHKPDIIDMTLITTNPYDFPMCSQGQITVASIDDKEELDATDSAIDILGFTAEDKVGIYKFTGAVLHHGNMKFKQKQREEQAEPDGNEEADKIAYLLGLNSADMLKALCYPRVKVGNEYVTKGQTVPQVRNSVSALAKSIYEKMFLWMVIRINLMLDTKQARQFYIGVLDIAGFEIFNFNSMEQLCINFTNEKLQQFFNHHMFVLEQEEYKKEGIIWEFIDFGMDLAACIELIEKPMGIFSILEEECMFPKASDVTFKNKLYDQHLGKTKAFEKPKPAKGKAEAHFSLVHYAGIVDYNIGGWLDKNKDPLNDSVVQLYQKSSNKLMPVLYPPVVEGLMENFLVIHQLRCNGVLEGIRICRKGFPSRILYADFKQRYKVLNASVIPEGQFIDNKKASEKLLGSIDVPHDEYKFGHTKVFFKAGLLGTLEEMRDEKLAALVRMIQALCRGYVMRKEFMKMMERREAIYSVQYNIRSFMNVKTWPWMQLYFKIKPLLKSAESEKELSQLKENYDKMKIDLAAALAKKKELEEKMVSLLQEKNDLSLQVANEGDSLNDAEERCEGLIKGKIQLEAKLKETTERLEDEEEINAELTAKKRKLEDECSELKKDIDDLELTLAKVEKEKHATENKVKNLTEEMASQDESNAKLTKEKKALQESHQQTLDDLQAEEDKVNTLTKAKTKLEQQVDDEKKLRMDLERAKRKLEGDLKLAQESVMDLENDKQQSDEKIKKKDFETSQLLSKIEDEQSLGAQLQKKIKELQARIEELEEEIEAERAARAKVEKQRADLSRELEEISERLEEAGGATSSQIEMNKKREAEFQKLRRDLEESTLQHEATAAALRKKQADSVAELGEQIDNLQRVKQKLEKEKSEYKMEIDDLSSNMEAVSKSKGNLEKICRTLEDQLSEIKAKSDENVRQINDISAQRARLLTENGEFSRQLEEKEALVSQLTRGKQASTQQIEELKRQTEEEVKAKNALAHGVQSARHDCDLLREQFEEEQEAKAELQRGMSKANSEVAQWRSKYETDAIQRTEELEESKKKLAQRLQEAEEQIEAVNSKCASLEKTKQRLQGEVEDLMIDVERANGLAANLDKKQRNFDKVLADWKQKYEEGQAELEGAQKEARSLSTELFKIKNSYEEALDHLETLKRENKNLQQEISDLSEQIGETGKSIHELEKSKKQVETEKCEIQSALEEAEGSLEHEESKILRVQLELNQIKGEVDRKIAEKDEEMEQIKRNSQRVIDSMQTTLDSEIRSRNDALRIKKKMEGDLNEMEIQLSHANRQASEAQKQLRNVQGQLKDAQLHLDDALRVGEDLKEQAAMVDRRNGLMVAEIEELRAALEQTERGRKVAEQELVDASERVGLLHSQNTSLLNTKKKLESDLIQVQGEVDDSVQEARNAEEKAKKAITDAAMMAEELKKEQDTSSHLERMKKNLEVTVKDLQHRLDEAENLAMKGGKKQLQKLESRTEEDKKNGCRLQDLVDKLQMKVKAYKRQSEEAEEQANSYLSKSRKVQHELEEAEERADIAETQVNKLRAKSRDSGKPEKERIAAQTAPFDAKAAAYVTDVKELYVKCTIIKKDGAKVTVKVLSSQEERTVKEEDVTPMNPPKYDKIEDMAMMTHLNEASVLYNLAERYSAWMIYTYSGLFCATVNPYKWLPVYDMDVVNAYRGKKRMEAPPHIFSVSDNAFQNMLTVGGGGDKKKEQAGKIQGSLEDQIIAANPLLEAYDLLEKSRVTFQLPDERGYHIFYQMMTNHKPDIIDMTLITTNPYDFPMCSQGQITVASIDDKEELDATDSAIDILGFTAEDKIGIYKFTGAVLHHGNMKFKQKQREEQAEPDGNEEADKIAYLLGLNSADMLKALCYPRVKVGNEYVTKGQTVPQVNNSVSALAKSIYEKMFLWMVIRINLMLDTKQARQFYIGVLDIAGFEIFDYNSMEQLCINFTNEKLQQFFNHHMFVLEQEEYKKEGIIWEFIDFGMDLAACIELIEKPMGIFSILEEECMFPKASDVTFKNKLYDQHLGKNKAFEKPKPAKGKAEAHFSLVHYAGTVDYNVTGWLDKNKDPLNDSLRCNGVLEGIRICRKGFPSRILYADFKQRYKVLNASVIPEGQFIDNKKASEKLLGSIDVPHDEYKFGHTKVFFKAGLLGTLEELRDDKLASLVRMIQALCRGYVMRKEYVKMTERREAIYSVQYNIRSFMNVKTWPWMTLYFKIKPLLKSAESEKELSQMKENYDKMKIDLAAALAKKKELEEKMVSLLQEKNDLSLQVANEGDHLNDAEERCEGLIKGKIQLEAKLKETTERLEDEEEINAELTSKKRKLEDECSELKKDIDDLELTLAKVEKEKHATENKVKNLTEEMASQDESVAKLSKEKKALQESHQQTLDDLQAEEDKVNTLTKAKTKLEQQVDDLEGSLEQEKKLRMDLERAKRKLEGDLKLAQESVMDLENDKQQSDEKIKKKDFETSQLLSKIEDEQSLGAQLQKKIKELQARIEELEEEIEAERAARAKVEKQRADLSRELEEISERLEEAGGATSSQIEMNKKREAEFQKLRRDLEESTLQHEATAAALRKKQADSTEEDKKNGCRLQDLVDKLQLKVKAYKRQSEEAEEQANSYLSKSRKVQHELEEAEERADIAETQVNKLRAKSRDSGKKQF</sequence>
<feature type="region of interest" description="Disordered" evidence="15">
    <location>
        <begin position="895"/>
        <end position="925"/>
    </location>
</feature>
<dbReference type="FunFam" id="1.20.5.370:FF:000007">
    <property type="entry name" value="Myosin heavy chain"/>
    <property type="match status" value="1"/>
</dbReference>
<dbReference type="Gene3D" id="1.20.5.370">
    <property type="match status" value="5"/>
</dbReference>
<dbReference type="InterPro" id="IPR008989">
    <property type="entry name" value="Myosin_S1_N"/>
</dbReference>
<keyword evidence="3" id="KW-0787">Thick filament</keyword>
<evidence type="ECO:0000256" key="15">
    <source>
        <dbReference type="SAM" id="MobiDB-lite"/>
    </source>
</evidence>
<feature type="region of interest" description="Disordered" evidence="15">
    <location>
        <begin position="2652"/>
        <end position="2673"/>
    </location>
</feature>
<keyword evidence="4" id="KW-0488">Methylation</keyword>
<feature type="coiled-coil region" evidence="14">
    <location>
        <begin position="1740"/>
        <end position="1795"/>
    </location>
</feature>
<dbReference type="PROSITE" id="PS51456">
    <property type="entry name" value="MYOSIN_MOTOR"/>
    <property type="match status" value="4"/>
</dbReference>
<dbReference type="FunFam" id="1.20.5.340:FF:000004">
    <property type="entry name" value="Myosin heavy chain"/>
    <property type="match status" value="2"/>
</dbReference>
<dbReference type="InterPro" id="IPR027417">
    <property type="entry name" value="P-loop_NTPase"/>
</dbReference>
<feature type="domain" description="Myosin N-terminal SH3-like" evidence="17">
    <location>
        <begin position="1815"/>
        <end position="1865"/>
    </location>
</feature>
<evidence type="ECO:0000256" key="9">
    <source>
        <dbReference type="ARBA" id="ARBA00023123"/>
    </source>
</evidence>
<reference evidence="18" key="1">
    <citation type="submission" date="2022-07" db="EMBL/GenBank/DDBJ databases">
        <title>Chromosome-level genome of Muraenolepis orangiensis.</title>
        <authorList>
            <person name="Kim J."/>
        </authorList>
    </citation>
    <scope>NUCLEOTIDE SEQUENCE</scope>
    <source>
        <strain evidence="18">KU_S4_2022</strain>
        <tissue evidence="18">Muscle</tissue>
    </source>
</reference>
<gene>
    <name evidence="18" type="ORF">NHX12_027582</name>
</gene>
<dbReference type="Gene3D" id="1.20.120.720">
    <property type="entry name" value="Myosin VI head, motor domain, U50 subdomain"/>
    <property type="match status" value="2"/>
</dbReference>
<dbReference type="FunFam" id="1.20.5.370:FF:000002">
    <property type="entry name" value="Myosin heavy chain"/>
    <property type="match status" value="1"/>
</dbReference>
<evidence type="ECO:0000256" key="7">
    <source>
        <dbReference type="ARBA" id="ARBA00022840"/>
    </source>
</evidence>
<name>A0A9Q0EJ92_9TELE</name>
<dbReference type="Pfam" id="PF00063">
    <property type="entry name" value="Myosin_head"/>
    <property type="match status" value="5"/>
</dbReference>
<keyword evidence="8 14" id="KW-0175">Coiled coil</keyword>
<dbReference type="PANTHER" id="PTHR45615">
    <property type="entry name" value="MYOSIN HEAVY CHAIN, NON-MUSCLE"/>
    <property type="match status" value="1"/>
</dbReference>
<dbReference type="GO" id="GO:0005524">
    <property type="term" value="F:ATP binding"/>
    <property type="evidence" value="ECO:0007669"/>
    <property type="project" value="UniProtKB-UniRule"/>
</dbReference>
<evidence type="ECO:0000256" key="12">
    <source>
        <dbReference type="ARBA" id="ARBA00023203"/>
    </source>
</evidence>
<keyword evidence="19" id="KW-1185">Reference proteome</keyword>
<keyword evidence="6 13" id="KW-0547">Nucleotide-binding</keyword>
<feature type="region of interest" description="Disordered" evidence="15">
    <location>
        <begin position="2779"/>
        <end position="2837"/>
    </location>
</feature>
<evidence type="ECO:0000259" key="16">
    <source>
        <dbReference type="PROSITE" id="PS51456"/>
    </source>
</evidence>
<evidence type="ECO:0000256" key="14">
    <source>
        <dbReference type="SAM" id="Coils"/>
    </source>
</evidence>
<dbReference type="Pfam" id="PF02736">
    <property type="entry name" value="Myosin_N"/>
    <property type="match status" value="2"/>
</dbReference>
<keyword evidence="12 13" id="KW-0009">Actin-binding</keyword>
<dbReference type="Proteomes" id="UP001148018">
    <property type="component" value="Unassembled WGS sequence"/>
</dbReference>
<dbReference type="Gene3D" id="1.20.5.340">
    <property type="match status" value="7"/>
</dbReference>
<feature type="compositionally biased region" description="Basic and acidic residues" evidence="15">
    <location>
        <begin position="2701"/>
        <end position="2717"/>
    </location>
</feature>
<feature type="domain" description="Myosin motor" evidence="16">
    <location>
        <begin position="2325"/>
        <end position="2409"/>
    </location>
</feature>
<dbReference type="SMART" id="SM00015">
    <property type="entry name" value="IQ"/>
    <property type="match status" value="2"/>
</dbReference>
<dbReference type="FunFam" id="1.10.10.820:FF:000001">
    <property type="entry name" value="Myosin heavy chain"/>
    <property type="match status" value="2"/>
</dbReference>
<dbReference type="SUPFAM" id="SSF52540">
    <property type="entry name" value="P-loop containing nucleoside triphosphate hydrolases"/>
    <property type="match status" value="2"/>
</dbReference>
<feature type="domain" description="Myosin motor" evidence="16">
    <location>
        <begin position="1869"/>
        <end position="2324"/>
    </location>
</feature>
<dbReference type="Gene3D" id="1.10.10.820">
    <property type="match status" value="2"/>
</dbReference>
<dbReference type="SUPFAM" id="SSF90257">
    <property type="entry name" value="Myosin rod fragments"/>
    <property type="match status" value="6"/>
</dbReference>
<accession>A0A9Q0EJ92</accession>
<feature type="region of interest" description="Disordered" evidence="15">
    <location>
        <begin position="2856"/>
        <end position="2909"/>
    </location>
</feature>
<dbReference type="InterPro" id="IPR014751">
    <property type="entry name" value="XRCC4-like_C"/>
</dbReference>
<dbReference type="PANTHER" id="PTHR45615:SF44">
    <property type="entry name" value="MYOSIN HEAVY CHAIN 4-RELATED"/>
    <property type="match status" value="1"/>
</dbReference>
<dbReference type="GO" id="GO:0051015">
    <property type="term" value="F:actin filament binding"/>
    <property type="evidence" value="ECO:0007669"/>
    <property type="project" value="InterPro"/>
</dbReference>
<evidence type="ECO:0000256" key="10">
    <source>
        <dbReference type="ARBA" id="ARBA00023175"/>
    </source>
</evidence>
<dbReference type="OrthoDB" id="8847939at2759"/>
<keyword evidence="7 13" id="KW-0067">ATP-binding</keyword>
<feature type="region of interest" description="Disordered" evidence="15">
    <location>
        <begin position="2686"/>
        <end position="2727"/>
    </location>
</feature>
<dbReference type="GO" id="GO:0030016">
    <property type="term" value="C:myofibril"/>
    <property type="evidence" value="ECO:0007669"/>
    <property type="project" value="UniProtKB-SubCell"/>
</dbReference>
<feature type="compositionally biased region" description="Basic and acidic residues" evidence="15">
    <location>
        <begin position="2900"/>
        <end position="2909"/>
    </location>
</feature>
<comment type="subcellular location">
    <subcellularLocation>
        <location evidence="1">Cytoplasm</location>
        <location evidence="1">Myofibril</location>
    </subcellularLocation>
</comment>
<evidence type="ECO:0000256" key="2">
    <source>
        <dbReference type="ARBA" id="ARBA00008314"/>
    </source>
</evidence>
<dbReference type="FunFam" id="1.20.5.340:FF:000006">
    <property type="entry name" value="Myosin heavy chain"/>
    <property type="match status" value="2"/>
</dbReference>
<evidence type="ECO:0000256" key="11">
    <source>
        <dbReference type="ARBA" id="ARBA00023179"/>
    </source>
</evidence>
<keyword evidence="10 13" id="KW-0505">Motor protein</keyword>
<dbReference type="FunFam" id="1.20.5.370:FF:000008">
    <property type="entry name" value="Myosin heavy chain"/>
    <property type="match status" value="1"/>
</dbReference>
<dbReference type="Gene3D" id="1.20.58.530">
    <property type="match status" value="2"/>
</dbReference>
<dbReference type="Gene3D" id="2.30.30.360">
    <property type="entry name" value="Myosin S1 fragment, N-terminal"/>
    <property type="match status" value="2"/>
</dbReference>
<dbReference type="Gene3D" id="3.40.850.10">
    <property type="entry name" value="Kinesin motor domain"/>
    <property type="match status" value="2"/>
</dbReference>
<keyword evidence="9 13" id="KW-0518">Myosin</keyword>
<evidence type="ECO:0000259" key="17">
    <source>
        <dbReference type="PROSITE" id="PS51844"/>
    </source>
</evidence>
<dbReference type="FunFam" id="1.20.58.530:FF:000001">
    <property type="entry name" value="Myosin heavy chain"/>
    <property type="match status" value="2"/>
</dbReference>
<dbReference type="FunFam" id="1.20.5.340:FF:000002">
    <property type="entry name" value="Myosin heavy chain"/>
    <property type="match status" value="1"/>
</dbReference>
<feature type="compositionally biased region" description="Basic and acidic residues" evidence="15">
    <location>
        <begin position="2826"/>
        <end position="2837"/>
    </location>
</feature>
<dbReference type="InterPro" id="IPR036961">
    <property type="entry name" value="Kinesin_motor_dom_sf"/>
</dbReference>
<feature type="domain" description="Myosin motor" evidence="16">
    <location>
        <begin position="87"/>
        <end position="585"/>
    </location>
</feature>
<dbReference type="PROSITE" id="PS51844">
    <property type="entry name" value="SH3_LIKE"/>
    <property type="match status" value="2"/>
</dbReference>
<feature type="compositionally biased region" description="Basic and acidic residues" evidence="15">
    <location>
        <begin position="902"/>
        <end position="914"/>
    </location>
</feature>
<dbReference type="Pfam" id="PF01576">
    <property type="entry name" value="Myosin_tail_1"/>
    <property type="match status" value="2"/>
</dbReference>
<dbReference type="PRINTS" id="PR00193">
    <property type="entry name" value="MYOSINHEAVY"/>
</dbReference>
<dbReference type="FunFam" id="1.20.120.720:FF:000001">
    <property type="entry name" value="Myosin heavy chain, muscle"/>
    <property type="match status" value="2"/>
</dbReference>
<proteinExistence type="inferred from homology"/>
<evidence type="ECO:0000313" key="18">
    <source>
        <dbReference type="EMBL" id="KAJ3605537.1"/>
    </source>
</evidence>
<dbReference type="GO" id="GO:0032982">
    <property type="term" value="C:myosin filament"/>
    <property type="evidence" value="ECO:0007669"/>
    <property type="project" value="UniProtKB-KW"/>
</dbReference>
<dbReference type="InterPro" id="IPR001609">
    <property type="entry name" value="Myosin_head_motor_dom-like"/>
</dbReference>
<dbReference type="FunFam" id="3.40.850.10:FF:000101">
    <property type="entry name" value="Slow myosin heavy chain 2"/>
    <property type="match status" value="2"/>
</dbReference>
<keyword evidence="5" id="KW-0963">Cytoplasm</keyword>
<dbReference type="FunFam" id="1.20.5.4820:FF:000001">
    <property type="entry name" value="Myosin heavy chain"/>
    <property type="match status" value="2"/>
</dbReference>
<dbReference type="GO" id="GO:0016460">
    <property type="term" value="C:myosin II complex"/>
    <property type="evidence" value="ECO:0007669"/>
    <property type="project" value="TreeGrafter"/>
</dbReference>
<feature type="coiled-coil region" evidence="14">
    <location>
        <begin position="1205"/>
        <end position="1710"/>
    </location>
</feature>
<comment type="caution">
    <text evidence="18">The sequence shown here is derived from an EMBL/GenBank/DDBJ whole genome shotgun (WGS) entry which is preliminary data.</text>
</comment>
<dbReference type="GO" id="GO:0000146">
    <property type="term" value="F:microfilament motor activity"/>
    <property type="evidence" value="ECO:0007669"/>
    <property type="project" value="TreeGrafter"/>
</dbReference>
<dbReference type="FunFam" id="1.20.5.340:FF:000003">
    <property type="entry name" value="Myosin heavy chain"/>
    <property type="match status" value="1"/>
</dbReference>
<dbReference type="Gene3D" id="6.10.250.2420">
    <property type="match status" value="2"/>
</dbReference>
<dbReference type="EMBL" id="JANIIK010000043">
    <property type="protein sequence ID" value="KAJ3605537.1"/>
    <property type="molecule type" value="Genomic_DNA"/>
</dbReference>
<comment type="caution">
    <text evidence="13">Lacks conserved residue(s) required for the propagation of feature annotation.</text>
</comment>
<dbReference type="PROSITE" id="PS50096">
    <property type="entry name" value="IQ"/>
    <property type="match status" value="2"/>
</dbReference>
<feature type="compositionally biased region" description="Basic and acidic residues" evidence="15">
    <location>
        <begin position="2794"/>
        <end position="2814"/>
    </location>
</feature>
<dbReference type="FunFam" id="1.20.5.370:FF:000003">
    <property type="entry name" value="Myosin heavy chain"/>
    <property type="match status" value="1"/>
</dbReference>
<evidence type="ECO:0000256" key="13">
    <source>
        <dbReference type="PROSITE-ProRule" id="PRU00782"/>
    </source>
</evidence>
<evidence type="ECO:0000256" key="3">
    <source>
        <dbReference type="ARBA" id="ARBA00022433"/>
    </source>
</evidence>
<dbReference type="FunFam" id="1.20.5.370:FF:000001">
    <property type="entry name" value="Myosin heavy chain"/>
    <property type="match status" value="1"/>
</dbReference>
<dbReference type="CDD" id="cd01377">
    <property type="entry name" value="MYSc_class_II"/>
    <property type="match status" value="2"/>
</dbReference>
<dbReference type="InterPro" id="IPR000048">
    <property type="entry name" value="IQ_motif_EF-hand-BS"/>
</dbReference>
<evidence type="ECO:0008006" key="20">
    <source>
        <dbReference type="Google" id="ProtNLM"/>
    </source>
</evidence>
<dbReference type="SMART" id="SM00242">
    <property type="entry name" value="MYSc"/>
    <property type="match status" value="2"/>
</dbReference>
<evidence type="ECO:0000256" key="6">
    <source>
        <dbReference type="ARBA" id="ARBA00022741"/>
    </source>
</evidence>
<feature type="domain" description="Myosin motor" evidence="16">
    <location>
        <begin position="599"/>
        <end position="692"/>
    </location>
</feature>
<evidence type="ECO:0000256" key="4">
    <source>
        <dbReference type="ARBA" id="ARBA00022481"/>
    </source>
</evidence>
<protein>
    <recommendedName>
        <fullName evidence="20">Myosin heavy chain</fullName>
    </recommendedName>
</protein>
<keyword evidence="11" id="KW-0514">Muscle protein</keyword>
<feature type="domain" description="Myosin N-terminal SH3-like" evidence="17">
    <location>
        <begin position="33"/>
        <end position="83"/>
    </location>
</feature>
<evidence type="ECO:0000256" key="8">
    <source>
        <dbReference type="ARBA" id="ARBA00023054"/>
    </source>
</evidence>
<evidence type="ECO:0000256" key="1">
    <source>
        <dbReference type="ARBA" id="ARBA00004657"/>
    </source>
</evidence>
<dbReference type="InterPro" id="IPR004009">
    <property type="entry name" value="SH3_Myosin"/>
</dbReference>
<feature type="binding site" evidence="13">
    <location>
        <begin position="180"/>
        <end position="187"/>
    </location>
    <ligand>
        <name>ATP</name>
        <dbReference type="ChEBI" id="CHEBI:30616"/>
    </ligand>
</feature>
<dbReference type="InterPro" id="IPR002928">
    <property type="entry name" value="Myosin_tail"/>
</dbReference>
<evidence type="ECO:0000256" key="5">
    <source>
        <dbReference type="ARBA" id="ARBA00022490"/>
    </source>
</evidence>
<dbReference type="Pfam" id="PF00612">
    <property type="entry name" value="IQ"/>
    <property type="match status" value="2"/>
</dbReference>
<dbReference type="FunFam" id="1.20.5.340:FF:000013">
    <property type="entry name" value="Myosin heavy chain"/>
    <property type="match status" value="1"/>
</dbReference>
<organism evidence="18 19">
    <name type="scientific">Muraenolepis orangiensis</name>
    <name type="common">Patagonian moray cod</name>
    <dbReference type="NCBI Taxonomy" id="630683"/>
    <lineage>
        <taxon>Eukaryota</taxon>
        <taxon>Metazoa</taxon>
        <taxon>Chordata</taxon>
        <taxon>Craniata</taxon>
        <taxon>Vertebrata</taxon>
        <taxon>Euteleostomi</taxon>
        <taxon>Actinopterygii</taxon>
        <taxon>Neopterygii</taxon>
        <taxon>Teleostei</taxon>
        <taxon>Neoteleostei</taxon>
        <taxon>Acanthomorphata</taxon>
        <taxon>Zeiogadaria</taxon>
        <taxon>Gadariae</taxon>
        <taxon>Gadiformes</taxon>
        <taxon>Muraenolepidoidei</taxon>
        <taxon>Muraenolepididae</taxon>
        <taxon>Muraenolepis</taxon>
    </lineage>
</organism>